<dbReference type="Proteomes" id="UP000215506">
    <property type="component" value="Unassembled WGS sequence"/>
</dbReference>
<dbReference type="InterPro" id="IPR050727">
    <property type="entry name" value="GH43_arabinanases"/>
</dbReference>
<name>A0A231GZR1_9NOCA</name>
<dbReference type="EMBL" id="NGAF01000015">
    <property type="protein sequence ID" value="OXR42117.1"/>
    <property type="molecule type" value="Genomic_DNA"/>
</dbReference>
<dbReference type="InterPro" id="IPR006311">
    <property type="entry name" value="TAT_signal"/>
</dbReference>
<evidence type="ECO:0000313" key="3">
    <source>
        <dbReference type="Proteomes" id="UP000215506"/>
    </source>
</evidence>
<dbReference type="AlphaFoldDB" id="A0A231GZR1"/>
<organism evidence="2 3">
    <name type="scientific">Nocardia cerradoensis</name>
    <dbReference type="NCBI Taxonomy" id="85688"/>
    <lineage>
        <taxon>Bacteria</taxon>
        <taxon>Bacillati</taxon>
        <taxon>Actinomycetota</taxon>
        <taxon>Actinomycetes</taxon>
        <taxon>Mycobacteriales</taxon>
        <taxon>Nocardiaceae</taxon>
        <taxon>Nocardia</taxon>
    </lineage>
</organism>
<gene>
    <name evidence="2" type="ORF">B7C42_05716</name>
</gene>
<accession>A0A231GZR1</accession>
<sequence>MTSIGLSRRAMLALAASVPLSVVASRRAVAAAPPIRYTMTAFTNDSQTDMWVYESTDATNFRLLQADAYRPPDADPADTPAAAATTKKGLCRDPSVFRHIDGEYYVTYTTAWDGNTIGFARSHDRIHWEFLYEYTIPFDGVTHTWAPEWFVDGDGTVSVLVNINDGTVFRPCVMTATTSSLNRPHWTTPTPLAGVVPAPGGLGYIDTTVTLSQGRYYAFVKNESTKNVEVAVADCLVGPYTFARTGNWAHWGGPDPGQPREGQCVIPLPDGRWRIYLDAYDLDEPTHGHYLYSDTVTGDLLGEWTTPKDLPVLSGFVRHFTVLPEPLNTGPQPAPKPVTR</sequence>
<dbReference type="PROSITE" id="PS51318">
    <property type="entry name" value="TAT"/>
    <property type="match status" value="1"/>
</dbReference>
<evidence type="ECO:0000313" key="2">
    <source>
        <dbReference type="EMBL" id="OXR42117.1"/>
    </source>
</evidence>
<keyword evidence="3" id="KW-1185">Reference proteome</keyword>
<evidence type="ECO:0000256" key="1">
    <source>
        <dbReference type="SAM" id="SignalP"/>
    </source>
</evidence>
<dbReference type="PANTHER" id="PTHR43301:SF3">
    <property type="entry name" value="ARABINAN ENDO-1,5-ALPHA-L-ARABINOSIDASE A-RELATED"/>
    <property type="match status" value="1"/>
</dbReference>
<dbReference type="InterPro" id="IPR023296">
    <property type="entry name" value="Glyco_hydro_beta-prop_sf"/>
</dbReference>
<feature type="signal peptide" evidence="1">
    <location>
        <begin position="1"/>
        <end position="24"/>
    </location>
</feature>
<proteinExistence type="predicted"/>
<comment type="caution">
    <text evidence="2">The sequence shown here is derived from an EMBL/GenBank/DDBJ whole genome shotgun (WGS) entry which is preliminary data.</text>
</comment>
<reference evidence="2 3" key="1">
    <citation type="submission" date="2017-07" db="EMBL/GenBank/DDBJ databases">
        <title>First draft Genome Sequence of Nocardia cerradoensis isolated from human infection.</title>
        <authorList>
            <person name="Carrasco G."/>
        </authorList>
    </citation>
    <scope>NUCLEOTIDE SEQUENCE [LARGE SCALE GENOMIC DNA]</scope>
    <source>
        <strain evidence="2 3">CNM20130759</strain>
    </source>
</reference>
<dbReference type="PANTHER" id="PTHR43301">
    <property type="entry name" value="ARABINAN ENDO-1,5-ALPHA-L-ARABINOSIDASE"/>
    <property type="match status" value="1"/>
</dbReference>
<protein>
    <submittedName>
        <fullName evidence="2">Uncharacterized protein</fullName>
    </submittedName>
</protein>
<dbReference type="SUPFAM" id="SSF75005">
    <property type="entry name" value="Arabinanase/levansucrase/invertase"/>
    <property type="match status" value="1"/>
</dbReference>
<dbReference type="Gene3D" id="2.115.10.20">
    <property type="entry name" value="Glycosyl hydrolase domain, family 43"/>
    <property type="match status" value="1"/>
</dbReference>
<feature type="chain" id="PRO_5039208956" evidence="1">
    <location>
        <begin position="25"/>
        <end position="340"/>
    </location>
</feature>
<keyword evidence="1" id="KW-0732">Signal</keyword>